<evidence type="ECO:0000256" key="12">
    <source>
        <dbReference type="SAM" id="MobiDB-lite"/>
    </source>
</evidence>
<evidence type="ECO:0000256" key="8">
    <source>
        <dbReference type="ARBA" id="ARBA00037489"/>
    </source>
</evidence>
<dbReference type="GO" id="GO:0005096">
    <property type="term" value="F:GTPase activator activity"/>
    <property type="evidence" value="ECO:0007669"/>
    <property type="project" value="UniProtKB-KW"/>
</dbReference>
<evidence type="ECO:0000256" key="2">
    <source>
        <dbReference type="ARBA" id="ARBA00009758"/>
    </source>
</evidence>
<evidence type="ECO:0000256" key="5">
    <source>
        <dbReference type="ARBA" id="ARBA00022499"/>
    </source>
</evidence>
<dbReference type="GO" id="GO:0016020">
    <property type="term" value="C:membrane"/>
    <property type="evidence" value="ECO:0007669"/>
    <property type="project" value="TreeGrafter"/>
</dbReference>
<dbReference type="FunFam" id="2.70.50.30:FF:000004">
    <property type="entry name" value="Rho GDP-dissociation inhibitor 1"/>
    <property type="match status" value="1"/>
</dbReference>
<dbReference type="HOGENOM" id="CLU_076228_1_1_1"/>
<dbReference type="Pfam" id="PF02115">
    <property type="entry name" value="Rho_GDI"/>
    <property type="match status" value="1"/>
</dbReference>
<accession>M3XLW8</accession>
<dbReference type="AlphaFoldDB" id="M3XLW8"/>
<dbReference type="PANTHER" id="PTHR10980">
    <property type="entry name" value="RHO GDP-DISSOCIATION INHIBITOR"/>
    <property type="match status" value="1"/>
</dbReference>
<evidence type="ECO:0000256" key="9">
    <source>
        <dbReference type="ARBA" id="ARBA00040620"/>
    </source>
</evidence>
<dbReference type="PANTHER" id="PTHR10980:SF9">
    <property type="entry name" value="RHO GDP-DISSOCIATION INHIBITOR 1"/>
    <property type="match status" value="1"/>
</dbReference>
<dbReference type="Gene3D" id="2.70.50.30">
    <property type="entry name" value="Coagulation Factor XIII, subunit A, domain 1"/>
    <property type="match status" value="1"/>
</dbReference>
<keyword evidence="5" id="KW-1017">Isopeptide bond</keyword>
<evidence type="ECO:0000256" key="1">
    <source>
        <dbReference type="ARBA" id="ARBA00004496"/>
    </source>
</evidence>
<dbReference type="SUPFAM" id="SSF81296">
    <property type="entry name" value="E set domains"/>
    <property type="match status" value="1"/>
</dbReference>
<keyword evidence="3" id="KW-0343">GTPase activation</keyword>
<keyword evidence="7" id="KW-0007">Acetylation</keyword>
<dbReference type="GO" id="GO:0005829">
    <property type="term" value="C:cytosol"/>
    <property type="evidence" value="ECO:0007669"/>
    <property type="project" value="TreeGrafter"/>
</dbReference>
<dbReference type="GO" id="GO:0005094">
    <property type="term" value="F:Rho GDP-dissociation inhibitor activity"/>
    <property type="evidence" value="ECO:0007669"/>
    <property type="project" value="InterPro"/>
</dbReference>
<dbReference type="InterPro" id="IPR000406">
    <property type="entry name" value="Rho_GDI"/>
</dbReference>
<evidence type="ECO:0000256" key="6">
    <source>
        <dbReference type="ARBA" id="ARBA00022843"/>
    </source>
</evidence>
<evidence type="ECO:0000256" key="10">
    <source>
        <dbReference type="ARBA" id="ARBA00041559"/>
    </source>
</evidence>
<dbReference type="Ensembl" id="ENSMPUT00000000069.1">
    <property type="protein sequence ID" value="ENSMPUP00000000068.1"/>
    <property type="gene ID" value="ENSMPUG00000000069.1"/>
</dbReference>
<evidence type="ECO:0000256" key="7">
    <source>
        <dbReference type="ARBA" id="ARBA00022990"/>
    </source>
</evidence>
<dbReference type="InterPro" id="IPR014756">
    <property type="entry name" value="Ig_E-set"/>
</dbReference>
<comment type="similarity">
    <text evidence="2">Belongs to the Rho GDI family.</text>
</comment>
<dbReference type="InParanoid" id="M3XLW8"/>
<comment type="subunit">
    <text evidence="11">Monomer. Interacts with FER. Interacts with PLXNB3. Forms a heterodimer with RAC1. Interacts with RHOA, the affinity is increased by three orders of magnitude when RHOA is prenylated. Interacts with PSMD10; the interaction increases ARHGDIA association with RHOA, leading to ARHGDIA-mediated inactivation of RHOA and ROCK and prolonged AKT activation. Interacts with KANK2; the interaction is direct and may regulate the interaction of ARHGDIA with RHOA, RAC1 and CDC42. Interacts with RHOC. Interacts with CDC42. Interacts with NGFR (via death domain); NGFR binding decreases the affinity for RHOA.</text>
</comment>
<dbReference type="eggNOG" id="KOG3205">
    <property type="taxonomic scope" value="Eukaryota"/>
</dbReference>
<name>M3XLW8_MUSPF</name>
<evidence type="ECO:0000313" key="13">
    <source>
        <dbReference type="Ensembl" id="ENSMPUP00000000068.1"/>
    </source>
</evidence>
<comment type="subcellular location">
    <subcellularLocation>
        <location evidence="1">Cytoplasm</location>
    </subcellularLocation>
</comment>
<dbReference type="OMA" id="HEPGEKN"/>
<keyword evidence="4" id="KW-0963">Cytoplasm</keyword>
<protein>
    <recommendedName>
        <fullName evidence="9">Rho GDP-dissociation inhibitor 1</fullName>
    </recommendedName>
    <alternativeName>
        <fullName evidence="10">Rho-GDI alpha</fullName>
    </alternativeName>
</protein>
<dbReference type="GO" id="GO:0007266">
    <property type="term" value="P:Rho protein signal transduction"/>
    <property type="evidence" value="ECO:0007669"/>
    <property type="project" value="InterPro"/>
</dbReference>
<dbReference type="GeneTree" id="ENSGT00390000006233"/>
<comment type="function">
    <text evidence="8">Controls Rho proteins homeostasis. Regulates the GDP/GTP exchange reaction of the Rho proteins by inhibiting the dissociation of GDP from them, and the subsequent binding of GTP to them. Retains Rho proteins such as CDC42, RAC1 and RHOA in an inactive cytosolic pool, regulating their stability and protecting them from degradation. Actively involved in the recycling and distribution of activated Rho GTPases in the cell, mediates extraction from membranes of both inactive and activated molecules due its exceptionally high affinity for prenylated forms. Through the modulation of Rho proteins, may play a role in cell motility regulation. In glioma cells, inhibits cell migration and invasion by mediating the signals of SEMA5A and PLXNB3 that lead to inactivation of RAC1.</text>
</comment>
<organism evidence="13">
    <name type="scientific">Mustela putorius furo</name>
    <name type="common">European domestic ferret</name>
    <name type="synonym">Mustela furo</name>
    <dbReference type="NCBI Taxonomy" id="9669"/>
    <lineage>
        <taxon>Eukaryota</taxon>
        <taxon>Metazoa</taxon>
        <taxon>Chordata</taxon>
        <taxon>Craniata</taxon>
        <taxon>Vertebrata</taxon>
        <taxon>Euteleostomi</taxon>
        <taxon>Mammalia</taxon>
        <taxon>Eutheria</taxon>
        <taxon>Laurasiatheria</taxon>
        <taxon>Carnivora</taxon>
        <taxon>Caniformia</taxon>
        <taxon>Musteloidea</taxon>
        <taxon>Mustelidae</taxon>
        <taxon>Mustelinae</taxon>
        <taxon>Mustela</taxon>
    </lineage>
</organism>
<evidence type="ECO:0000256" key="11">
    <source>
        <dbReference type="ARBA" id="ARBA00046570"/>
    </source>
</evidence>
<dbReference type="PRINTS" id="PR00492">
    <property type="entry name" value="RHOGDI"/>
</dbReference>
<evidence type="ECO:0000256" key="3">
    <source>
        <dbReference type="ARBA" id="ARBA00022468"/>
    </source>
</evidence>
<proteinExistence type="inferred from homology"/>
<feature type="region of interest" description="Disordered" evidence="12">
    <location>
        <begin position="1"/>
        <end position="45"/>
    </location>
</feature>
<keyword evidence="6" id="KW-0832">Ubl conjugation</keyword>
<sequence>RVKQEPVAEQLAQRVAKNEEDEHSPPAQKSNQEIQELDEDDKSPYKSKDTLLGYVAVSADPYVPSVVVACLTLVYSLALGPLELDLTGDLESFKKQSLVLKEGRVNWEIMSGMKYIQHTYREGIKIDKTNDLVGSYGSQAEEYKFLALGEETPKGMLDCGRYKSCFPDDKTVNLSWEWNLTIK</sequence>
<reference evidence="13" key="1">
    <citation type="submission" date="2024-06" db="UniProtKB">
        <authorList>
            <consortium name="Ensembl"/>
        </authorList>
    </citation>
    <scope>IDENTIFICATION</scope>
</reference>
<dbReference type="InterPro" id="IPR024792">
    <property type="entry name" value="RhoGDI_dom_sf"/>
</dbReference>
<evidence type="ECO:0000256" key="4">
    <source>
        <dbReference type="ARBA" id="ARBA00022490"/>
    </source>
</evidence>
<dbReference type="EMBL" id="AEYP01093396">
    <property type="status" value="NOT_ANNOTATED_CDS"/>
    <property type="molecule type" value="Genomic_DNA"/>
</dbReference>
<dbReference type="STRING" id="9669.ENSMPUP00000000068"/>